<dbReference type="GeneID" id="27357766"/>
<accession>A0A0D2BX79</accession>
<dbReference type="HOGENOM" id="CLU_1749650_0_0_1"/>
<name>A0A0D2BX79_9EURO</name>
<gene>
    <name evidence="1" type="ORF">PV06_05692</name>
</gene>
<evidence type="ECO:0000313" key="1">
    <source>
        <dbReference type="EMBL" id="KIW42107.1"/>
    </source>
</evidence>
<dbReference type="Proteomes" id="UP000053342">
    <property type="component" value="Unassembled WGS sequence"/>
</dbReference>
<dbReference type="VEuPathDB" id="FungiDB:PV06_05692"/>
<dbReference type="RefSeq" id="XP_016262323.1">
    <property type="nucleotide sequence ID" value="XM_016406719.1"/>
</dbReference>
<proteinExistence type="predicted"/>
<reference evidence="1 2" key="1">
    <citation type="submission" date="2015-01" db="EMBL/GenBank/DDBJ databases">
        <title>The Genome Sequence of Exophiala oligosperma CBS72588.</title>
        <authorList>
            <consortium name="The Broad Institute Genomics Platform"/>
            <person name="Cuomo C."/>
            <person name="de Hoog S."/>
            <person name="Gorbushina A."/>
            <person name="Stielow B."/>
            <person name="Teixiera M."/>
            <person name="Abouelleil A."/>
            <person name="Chapman S.B."/>
            <person name="Priest M."/>
            <person name="Young S.K."/>
            <person name="Wortman J."/>
            <person name="Nusbaum C."/>
            <person name="Birren B."/>
        </authorList>
    </citation>
    <scope>NUCLEOTIDE SEQUENCE [LARGE SCALE GENOMIC DNA]</scope>
    <source>
        <strain evidence="1 2">CBS 72588</strain>
    </source>
</reference>
<evidence type="ECO:0000313" key="2">
    <source>
        <dbReference type="Proteomes" id="UP000053342"/>
    </source>
</evidence>
<organism evidence="1 2">
    <name type="scientific">Exophiala oligosperma</name>
    <dbReference type="NCBI Taxonomy" id="215243"/>
    <lineage>
        <taxon>Eukaryota</taxon>
        <taxon>Fungi</taxon>
        <taxon>Dikarya</taxon>
        <taxon>Ascomycota</taxon>
        <taxon>Pezizomycotina</taxon>
        <taxon>Eurotiomycetes</taxon>
        <taxon>Chaetothyriomycetidae</taxon>
        <taxon>Chaetothyriales</taxon>
        <taxon>Herpotrichiellaceae</taxon>
        <taxon>Exophiala</taxon>
    </lineage>
</organism>
<dbReference type="EMBL" id="KN847336">
    <property type="protein sequence ID" value="KIW42107.1"/>
    <property type="molecule type" value="Genomic_DNA"/>
</dbReference>
<sequence length="149" mass="17125">MLRANKIYQAFDKSALVQLAACLDARMVRLGRWGWSLSGRGPFLRRLNCLISSDIVFGGNSQDFKHIDAFLVLFLRATRFLQCDESRGQCDYVEGGDTRTRWPCSLGHIRPRGKIVLRDYALLHRLSSPHSFTTFARHIMLLLHTYPLE</sequence>
<dbReference type="AlphaFoldDB" id="A0A0D2BX79"/>
<protein>
    <submittedName>
        <fullName evidence="1">Uncharacterized protein</fullName>
    </submittedName>
</protein>
<keyword evidence="2" id="KW-1185">Reference proteome</keyword>